<evidence type="ECO:0000313" key="2">
    <source>
        <dbReference type="EMBL" id="OKL55292.1"/>
    </source>
</evidence>
<dbReference type="Proteomes" id="UP000214365">
    <property type="component" value="Unassembled WGS sequence"/>
</dbReference>
<feature type="compositionally biased region" description="Polar residues" evidence="1">
    <location>
        <begin position="16"/>
        <end position="31"/>
    </location>
</feature>
<name>A0A225A561_TALAT</name>
<feature type="region of interest" description="Disordered" evidence="1">
    <location>
        <begin position="1"/>
        <end position="92"/>
    </location>
</feature>
<organism evidence="2 3">
    <name type="scientific">Talaromyces atroroseus</name>
    <dbReference type="NCBI Taxonomy" id="1441469"/>
    <lineage>
        <taxon>Eukaryota</taxon>
        <taxon>Fungi</taxon>
        <taxon>Dikarya</taxon>
        <taxon>Ascomycota</taxon>
        <taxon>Pezizomycotina</taxon>
        <taxon>Eurotiomycetes</taxon>
        <taxon>Eurotiomycetidae</taxon>
        <taxon>Eurotiales</taxon>
        <taxon>Trichocomaceae</taxon>
        <taxon>Talaromyces</taxon>
        <taxon>Talaromyces sect. Trachyspermi</taxon>
    </lineage>
</organism>
<gene>
    <name evidence="2" type="ORF">UA08_09443</name>
</gene>
<reference evidence="2 3" key="1">
    <citation type="submission" date="2015-06" db="EMBL/GenBank/DDBJ databases">
        <title>Talaromyces atroroseus IBT 11181 draft genome.</title>
        <authorList>
            <person name="Rasmussen K.B."/>
            <person name="Rasmussen S."/>
            <person name="Petersen B."/>
            <person name="Sicheritz-Ponten T."/>
            <person name="Mortensen U.H."/>
            <person name="Thrane U."/>
        </authorList>
    </citation>
    <scope>NUCLEOTIDE SEQUENCE [LARGE SCALE GENOMIC DNA]</scope>
    <source>
        <strain evidence="2 3">IBT 11181</strain>
    </source>
</reference>
<evidence type="ECO:0000256" key="1">
    <source>
        <dbReference type="SAM" id="MobiDB-lite"/>
    </source>
</evidence>
<comment type="caution">
    <text evidence="2">The sequence shown here is derived from an EMBL/GenBank/DDBJ whole genome shotgun (WGS) entry which is preliminary data.</text>
</comment>
<proteinExistence type="predicted"/>
<feature type="compositionally biased region" description="Polar residues" evidence="1">
    <location>
        <begin position="39"/>
        <end position="87"/>
    </location>
</feature>
<dbReference type="RefSeq" id="XP_020115413.1">
    <property type="nucleotide sequence ID" value="XM_020265369.1"/>
</dbReference>
<protein>
    <submittedName>
        <fullName evidence="2">Uncharacterized protein</fullName>
    </submittedName>
</protein>
<sequence>MSQLSNDNAGYKLMLSTCTGSKPTAGSTSAATHDASRPINLNSVGQARHSQYRSSDVSQLGQGASKRSYQEYNQDRISTSEPPSSKMQPLPRPVLERVRFDLHTISNSSENQEPSSKSAVYGFFGLNL</sequence>
<dbReference type="EMBL" id="LFMY01000023">
    <property type="protein sequence ID" value="OKL55292.1"/>
    <property type="molecule type" value="Genomic_DNA"/>
</dbReference>
<dbReference type="GeneID" id="31009199"/>
<keyword evidence="3" id="KW-1185">Reference proteome</keyword>
<dbReference type="AlphaFoldDB" id="A0A225A561"/>
<dbReference type="OrthoDB" id="2013972at2759"/>
<evidence type="ECO:0000313" key="3">
    <source>
        <dbReference type="Proteomes" id="UP000214365"/>
    </source>
</evidence>
<accession>A0A225A561</accession>